<keyword evidence="1" id="KW-0175">Coiled coil</keyword>
<proteinExistence type="predicted"/>
<accession>A0A6D2KS81</accession>
<dbReference type="AlphaFoldDB" id="A0A6D2KS81"/>
<gene>
    <name evidence="3" type="ORF">MERR_LOCUS39213</name>
</gene>
<protein>
    <submittedName>
        <fullName evidence="3">Uncharacterized protein</fullName>
    </submittedName>
</protein>
<name>A0A6D2KS81_9BRAS</name>
<feature type="region of interest" description="Disordered" evidence="2">
    <location>
        <begin position="225"/>
        <end position="266"/>
    </location>
</feature>
<evidence type="ECO:0000256" key="1">
    <source>
        <dbReference type="SAM" id="Coils"/>
    </source>
</evidence>
<dbReference type="OrthoDB" id="657513at2759"/>
<feature type="compositionally biased region" description="Polar residues" evidence="2">
    <location>
        <begin position="251"/>
        <end position="266"/>
    </location>
</feature>
<dbReference type="PANTHER" id="PTHR34778">
    <property type="entry name" value="OS02G0580700 PROTEIN"/>
    <property type="match status" value="1"/>
</dbReference>
<dbReference type="Proteomes" id="UP000467841">
    <property type="component" value="Unassembled WGS sequence"/>
</dbReference>
<organism evidence="3 4">
    <name type="scientific">Microthlaspi erraticum</name>
    <dbReference type="NCBI Taxonomy" id="1685480"/>
    <lineage>
        <taxon>Eukaryota</taxon>
        <taxon>Viridiplantae</taxon>
        <taxon>Streptophyta</taxon>
        <taxon>Embryophyta</taxon>
        <taxon>Tracheophyta</taxon>
        <taxon>Spermatophyta</taxon>
        <taxon>Magnoliopsida</taxon>
        <taxon>eudicotyledons</taxon>
        <taxon>Gunneridae</taxon>
        <taxon>Pentapetalae</taxon>
        <taxon>rosids</taxon>
        <taxon>malvids</taxon>
        <taxon>Brassicales</taxon>
        <taxon>Brassicaceae</taxon>
        <taxon>Coluteocarpeae</taxon>
        <taxon>Microthlaspi</taxon>
    </lineage>
</organism>
<feature type="coiled-coil region" evidence="1">
    <location>
        <begin position="65"/>
        <end position="106"/>
    </location>
</feature>
<sequence>MEESDKTTALKKAYAEIILNTAKESAARVMVSDRKSARFHHDLSGTKEEALRLLVRLKEMIDAKTVEAEIESSNQQQQIDVLEAQLQEAEEIITDLRSELRWVRDKLEKARVKELQERNVVVNKEEEATVSAQKADPEVVAVGSLHLDLDVADSCFSVVSDSLPNETSLHDDESGNDVEKVDDVLSVDTLKGCDACESESNGDIISEKLELSRNGCTQRIHALERKASEAKSSPSANEEEQCTTEKDSEENLSSGKVNGDETGTSGNTRSIVLALRASSAEVITIPSNALGIKKPSKSRKSRERRKRRWGKQKARSVRPQSQLIKPCQTQSDLPCSKISMEVSDGGDLMETHISVEREDVDALSACKALEEHLQHKRTLYSGDISIIRKGNKRKIVENVVEACEESDLVPVSVEYGEIKAGMPENETEIKSLPQLHPELTSFKCNVDVTSGSTNATVTSVTATNQPTAEDLKPWKEDVLVKCVGEEDIVAPSTKMSSELVNLHSVSKVTEVASDQISESARAHGGRLVRFTFQRKRKKGSLNANNDNSSLQKKEVDEKKNNDQDLTESTLSHESSRETPKLAETATQLKSLPES</sequence>
<feature type="region of interest" description="Disordered" evidence="2">
    <location>
        <begin position="290"/>
        <end position="323"/>
    </location>
</feature>
<dbReference type="PANTHER" id="PTHR34778:SF6">
    <property type="entry name" value="SHUGOSHIN C-TERMINAL DOMAIN-CONTAINING PROTEIN"/>
    <property type="match status" value="1"/>
</dbReference>
<evidence type="ECO:0000313" key="3">
    <source>
        <dbReference type="EMBL" id="CAA7051978.1"/>
    </source>
</evidence>
<reference evidence="3" key="1">
    <citation type="submission" date="2020-01" db="EMBL/GenBank/DDBJ databases">
        <authorList>
            <person name="Mishra B."/>
        </authorList>
    </citation>
    <scope>NUCLEOTIDE SEQUENCE [LARGE SCALE GENOMIC DNA]</scope>
</reference>
<feature type="compositionally biased region" description="Basic and acidic residues" evidence="2">
    <location>
        <begin position="551"/>
        <end position="562"/>
    </location>
</feature>
<feature type="compositionally biased region" description="Polar residues" evidence="2">
    <location>
        <begin position="541"/>
        <end position="550"/>
    </location>
</feature>
<feature type="region of interest" description="Disordered" evidence="2">
    <location>
        <begin position="538"/>
        <end position="594"/>
    </location>
</feature>
<feature type="compositionally biased region" description="Basic residues" evidence="2">
    <location>
        <begin position="294"/>
        <end position="316"/>
    </location>
</feature>
<evidence type="ECO:0000256" key="2">
    <source>
        <dbReference type="SAM" id="MobiDB-lite"/>
    </source>
</evidence>
<feature type="compositionally biased region" description="Polar residues" evidence="2">
    <location>
        <begin position="584"/>
        <end position="594"/>
    </location>
</feature>
<dbReference type="EMBL" id="CACVBM020001495">
    <property type="protein sequence ID" value="CAA7051978.1"/>
    <property type="molecule type" value="Genomic_DNA"/>
</dbReference>
<evidence type="ECO:0000313" key="4">
    <source>
        <dbReference type="Proteomes" id="UP000467841"/>
    </source>
</evidence>
<feature type="compositionally biased region" description="Acidic residues" evidence="2">
    <location>
        <begin position="237"/>
        <end position="250"/>
    </location>
</feature>
<keyword evidence="4" id="KW-1185">Reference proteome</keyword>
<comment type="caution">
    <text evidence="3">The sequence shown here is derived from an EMBL/GenBank/DDBJ whole genome shotgun (WGS) entry which is preliminary data.</text>
</comment>